<evidence type="ECO:0000313" key="8">
    <source>
        <dbReference type="EMBL" id="TGN20648.1"/>
    </source>
</evidence>
<dbReference type="RefSeq" id="WP_135758863.1">
    <property type="nucleotide sequence ID" value="NZ_RQHW01000008.1"/>
</dbReference>
<feature type="transmembrane region" description="Helical" evidence="7">
    <location>
        <begin position="303"/>
        <end position="323"/>
    </location>
</feature>
<keyword evidence="5 7" id="KW-1133">Transmembrane helix</keyword>
<feature type="transmembrane region" description="Helical" evidence="7">
    <location>
        <begin position="201"/>
        <end position="222"/>
    </location>
</feature>
<protein>
    <submittedName>
        <fullName evidence="8">Chromate efflux transporter</fullName>
    </submittedName>
</protein>
<dbReference type="InterPro" id="IPR014047">
    <property type="entry name" value="Chr_Tranpt_l_chain"/>
</dbReference>
<evidence type="ECO:0000256" key="4">
    <source>
        <dbReference type="ARBA" id="ARBA00022692"/>
    </source>
</evidence>
<feature type="transmembrane region" description="Helical" evidence="7">
    <location>
        <begin position="368"/>
        <end position="393"/>
    </location>
</feature>
<dbReference type="Proteomes" id="UP000298058">
    <property type="component" value="Unassembled WGS sequence"/>
</dbReference>
<feature type="transmembrane region" description="Helical" evidence="7">
    <location>
        <begin position="116"/>
        <end position="138"/>
    </location>
</feature>
<feature type="transmembrane region" description="Helical" evidence="7">
    <location>
        <begin position="85"/>
        <end position="110"/>
    </location>
</feature>
<proteinExistence type="inferred from homology"/>
<comment type="similarity">
    <text evidence="2">Belongs to the chromate ion transporter (CHR) (TC 2.A.51) family.</text>
</comment>
<feature type="transmembrane region" description="Helical" evidence="7">
    <location>
        <begin position="335"/>
        <end position="356"/>
    </location>
</feature>
<evidence type="ECO:0000313" key="9">
    <source>
        <dbReference type="Proteomes" id="UP000298058"/>
    </source>
</evidence>
<dbReference type="NCBIfam" id="TIGR00937">
    <property type="entry name" value="2A51"/>
    <property type="match status" value="1"/>
</dbReference>
<feature type="transmembrane region" description="Helical" evidence="7">
    <location>
        <begin position="272"/>
        <end position="291"/>
    </location>
</feature>
<dbReference type="PANTHER" id="PTHR33567">
    <property type="entry name" value="CHROMATE ION TRANSPORTER (EUROFUNG)"/>
    <property type="match status" value="1"/>
</dbReference>
<dbReference type="EMBL" id="RQHW01000008">
    <property type="protein sequence ID" value="TGN20648.1"/>
    <property type="molecule type" value="Genomic_DNA"/>
</dbReference>
<gene>
    <name evidence="8" type="primary">chrA</name>
    <name evidence="8" type="ORF">EHS15_01965</name>
</gene>
<evidence type="ECO:0000256" key="1">
    <source>
        <dbReference type="ARBA" id="ARBA00004651"/>
    </source>
</evidence>
<feature type="transmembrane region" description="Helical" evidence="7">
    <location>
        <begin position="150"/>
        <end position="181"/>
    </location>
</feature>
<dbReference type="OrthoDB" id="9788907at2"/>
<keyword evidence="6 7" id="KW-0472">Membrane</keyword>
<evidence type="ECO:0000256" key="3">
    <source>
        <dbReference type="ARBA" id="ARBA00022475"/>
    </source>
</evidence>
<name>A0A4R9M7T2_9LEPT</name>
<dbReference type="GO" id="GO:0005886">
    <property type="term" value="C:plasma membrane"/>
    <property type="evidence" value="ECO:0007669"/>
    <property type="project" value="UniProtKB-SubCell"/>
</dbReference>
<keyword evidence="4 7" id="KW-0812">Transmembrane</keyword>
<dbReference type="Pfam" id="PF02417">
    <property type="entry name" value="Chromate_transp"/>
    <property type="match status" value="2"/>
</dbReference>
<reference evidence="8" key="1">
    <citation type="journal article" date="2019" name="PLoS Negl. Trop. Dis.">
        <title>Revisiting the worldwide diversity of Leptospira species in the environment.</title>
        <authorList>
            <person name="Vincent A.T."/>
            <person name="Schiettekatte O."/>
            <person name="Bourhy P."/>
            <person name="Veyrier F.J."/>
            <person name="Picardeau M."/>
        </authorList>
    </citation>
    <scope>NUCLEOTIDE SEQUENCE [LARGE SCALE GENOMIC DNA]</scope>
    <source>
        <strain evidence="8">201300427</strain>
    </source>
</reference>
<comment type="caution">
    <text evidence="8">The sequence shown here is derived from an EMBL/GenBank/DDBJ whole genome shotgun (WGS) entry which is preliminary data.</text>
</comment>
<feature type="transmembrane region" description="Helical" evidence="7">
    <location>
        <begin position="234"/>
        <end position="252"/>
    </location>
</feature>
<dbReference type="GO" id="GO:0015109">
    <property type="term" value="F:chromate transmembrane transporter activity"/>
    <property type="evidence" value="ECO:0007669"/>
    <property type="project" value="InterPro"/>
</dbReference>
<dbReference type="AlphaFoldDB" id="A0A4R9M7T2"/>
<evidence type="ECO:0000256" key="5">
    <source>
        <dbReference type="ARBA" id="ARBA00022989"/>
    </source>
</evidence>
<keyword evidence="3" id="KW-1003">Cell membrane</keyword>
<evidence type="ECO:0000256" key="6">
    <source>
        <dbReference type="ARBA" id="ARBA00023136"/>
    </source>
</evidence>
<evidence type="ECO:0000256" key="2">
    <source>
        <dbReference type="ARBA" id="ARBA00005262"/>
    </source>
</evidence>
<dbReference type="InterPro" id="IPR003370">
    <property type="entry name" value="Chromate_transpt"/>
</dbReference>
<dbReference type="PIRSF" id="PIRSF004810">
    <property type="entry name" value="ChrA"/>
    <property type="match status" value="1"/>
</dbReference>
<dbReference type="PANTHER" id="PTHR33567:SF3">
    <property type="entry name" value="CHROMATE ION TRANSPORTER (EUROFUNG)"/>
    <property type="match status" value="1"/>
</dbReference>
<accession>A0A4R9M7T2</accession>
<comment type="subcellular location">
    <subcellularLocation>
        <location evidence="1">Cell membrane</location>
        <topology evidence="1">Multi-pass membrane protein</topology>
    </subcellularLocation>
</comment>
<evidence type="ECO:0000256" key="7">
    <source>
        <dbReference type="SAM" id="Phobius"/>
    </source>
</evidence>
<organism evidence="8 9">
    <name type="scientific">Leptospira idonii</name>
    <dbReference type="NCBI Taxonomy" id="1193500"/>
    <lineage>
        <taxon>Bacteria</taxon>
        <taxon>Pseudomonadati</taxon>
        <taxon>Spirochaetota</taxon>
        <taxon>Spirochaetia</taxon>
        <taxon>Leptospirales</taxon>
        <taxon>Leptospiraceae</taxon>
        <taxon>Leptospira</taxon>
    </lineage>
</organism>
<sequence length="401" mass="43924">MQKIDSSSSAFKEIILSFLKLGLTSFGGPIAHIGYFHHEFVIKKKWIDEKTFVELTALCQFLPGPASSQLGMAIGYIRGKFWGSLIAWLLFTLPSAILMLAVYIGISGFANDKTEFIIQGLQIAAVTIVLHAVANMAIRFSNTAAKASISVFTMVACILIPFTFLQVILILLSGILGKFIFTEAESADANTANASVKIPKSSIVMFVLFFMLLLLLPIFSRIYENTSLSIFESFYTAGSLVFGGGHVVLPFLESEVVSRFGVSQDVFMAGYGAAQAVPGPLFAFSSYLGAAVTKEYMYLHSSLALTAIFLPSFLLILAALPVWEKWKSYAFMKSAMIAINACVVGILAAALYQPIWSHSIRNKEDFSLMVLLFLALQFWKLPSWSVIILAVGVKTAFHFIS</sequence>
<keyword evidence="9" id="KW-1185">Reference proteome</keyword>